<keyword evidence="5" id="KW-0067">ATP-binding</keyword>
<feature type="domain" description="Chromo" evidence="9">
    <location>
        <begin position="1"/>
        <end position="49"/>
    </location>
</feature>
<dbReference type="SUPFAM" id="SSF54160">
    <property type="entry name" value="Chromo domain-like"/>
    <property type="match status" value="1"/>
</dbReference>
<dbReference type="GO" id="GO:0140658">
    <property type="term" value="F:ATP-dependent chromatin remodeler activity"/>
    <property type="evidence" value="ECO:0007669"/>
    <property type="project" value="TreeGrafter"/>
</dbReference>
<evidence type="ECO:0000256" key="3">
    <source>
        <dbReference type="ARBA" id="ARBA00022741"/>
    </source>
</evidence>
<dbReference type="CDD" id="cd18793">
    <property type="entry name" value="SF2_C_SNF"/>
    <property type="match status" value="1"/>
</dbReference>
<dbReference type="SMART" id="SM00490">
    <property type="entry name" value="HELICc"/>
    <property type="match status" value="1"/>
</dbReference>
<dbReference type="SMART" id="SM00487">
    <property type="entry name" value="DEXDc"/>
    <property type="match status" value="1"/>
</dbReference>
<evidence type="ECO:0000259" key="10">
    <source>
        <dbReference type="PROSITE" id="PS51192"/>
    </source>
</evidence>
<evidence type="ECO:0000256" key="7">
    <source>
        <dbReference type="ARBA" id="ARBA00023163"/>
    </source>
</evidence>
<feature type="domain" description="Helicase ATP-binding" evidence="10">
    <location>
        <begin position="85"/>
        <end position="274"/>
    </location>
</feature>
<dbReference type="Pfam" id="PF00385">
    <property type="entry name" value="Chromo"/>
    <property type="match status" value="1"/>
</dbReference>
<dbReference type="Gene3D" id="3.40.50.10810">
    <property type="entry name" value="Tandem AAA-ATPase domain"/>
    <property type="match status" value="1"/>
</dbReference>
<dbReference type="GO" id="GO:0000785">
    <property type="term" value="C:chromatin"/>
    <property type="evidence" value="ECO:0007669"/>
    <property type="project" value="TreeGrafter"/>
</dbReference>
<evidence type="ECO:0000259" key="9">
    <source>
        <dbReference type="PROSITE" id="PS50013"/>
    </source>
</evidence>
<evidence type="ECO:0000259" key="11">
    <source>
        <dbReference type="PROSITE" id="PS51194"/>
    </source>
</evidence>
<keyword evidence="6" id="KW-0805">Transcription regulation</keyword>
<keyword evidence="2" id="KW-0677">Repeat</keyword>
<dbReference type="PANTHER" id="PTHR45623:SF11">
    <property type="entry name" value="KISMET, ISOFORM C"/>
    <property type="match status" value="1"/>
</dbReference>
<accession>A0A1E7EUS8</accession>
<evidence type="ECO:0000256" key="1">
    <source>
        <dbReference type="ARBA" id="ARBA00004123"/>
    </source>
</evidence>
<protein>
    <submittedName>
        <fullName evidence="12">SNF2_N-domain-containing protein</fullName>
    </submittedName>
</protein>
<dbReference type="KEGG" id="fcy:FRACYDRAFT_156509"/>
<evidence type="ECO:0000256" key="8">
    <source>
        <dbReference type="ARBA" id="ARBA00023242"/>
    </source>
</evidence>
<dbReference type="InterPro" id="IPR023779">
    <property type="entry name" value="Chromodomain_CS"/>
</dbReference>
<evidence type="ECO:0000256" key="4">
    <source>
        <dbReference type="ARBA" id="ARBA00022801"/>
    </source>
</evidence>
<dbReference type="GO" id="GO:0003677">
    <property type="term" value="F:DNA binding"/>
    <property type="evidence" value="ECO:0007669"/>
    <property type="project" value="TreeGrafter"/>
</dbReference>
<sequence length="623" mass="72363">MYLVKWAGLGYEFCTWETKDDIGSSDYAATNALVTAGESKRKGSKQSKEALMEFRDKLYDPTEPHPYKNGNKLRDYQVEGVNWLASTFYKKQGCILADEMGLGKVSIFGSTTVQIVSYLEHLHRVEKITGPFLVVVPLSTVEHWRREFEGWTDMVTCVYHDRQRQWRDVLREYEWYYEDKPRSPEFLKFSVLVTTYDTLIGDFDVIGQIPFRVAVVDEAHRLRNQKGKLLECMKEISAKGTIQHGYQSRVLMSGTPLQNDLSELWTLLNFIEPFKFPDLDNFLYHYGNMRSREQVESLQAQISPFMLRRVKEDVAKDIPAKEETVIDVELTSVQKQYYRAIFERNHAFLNMGNSRVTAPKLMNIQMELRKVCNHPCLLDGVEHREQERVFKEFLEEGKFDGKSPEEQQYIMNEHLQVQTSGKMVLLDKLLPKLRREGHKILIFSQMVKMLDLISEYCEFRNFPHERLDGRVRGADRQKSIDRFNTEENAFLFLLSTRAGGVGINLTAADVCIIFDSDWNPQNDVQAQARCHRIGQTKDVRIYRLVTSRSFEEEMFDRASKKLGLEQAVLGTFGQDEDDDKPTNKEMEQLLKKGAYALLADDNDEIVKQFCADDIDTILAKRTR</sequence>
<evidence type="ECO:0000256" key="5">
    <source>
        <dbReference type="ARBA" id="ARBA00022840"/>
    </source>
</evidence>
<dbReference type="InterPro" id="IPR014001">
    <property type="entry name" value="Helicase_ATP-bd"/>
</dbReference>
<dbReference type="InterPro" id="IPR027417">
    <property type="entry name" value="P-loop_NTPase"/>
</dbReference>
<dbReference type="InterPro" id="IPR016197">
    <property type="entry name" value="Chromo-like_dom_sf"/>
</dbReference>
<feature type="non-terminal residue" evidence="12">
    <location>
        <position position="623"/>
    </location>
</feature>
<feature type="domain" description="Helicase C-terminal" evidence="11">
    <location>
        <begin position="425"/>
        <end position="587"/>
    </location>
</feature>
<dbReference type="AlphaFoldDB" id="A0A1E7EUS8"/>
<dbReference type="InterPro" id="IPR023780">
    <property type="entry name" value="Chromo_domain"/>
</dbReference>
<dbReference type="InterPro" id="IPR038718">
    <property type="entry name" value="SNF2-like_sf"/>
</dbReference>
<keyword evidence="3" id="KW-0547">Nucleotide-binding</keyword>
<organism evidence="12 13">
    <name type="scientific">Fragilariopsis cylindrus CCMP1102</name>
    <dbReference type="NCBI Taxonomy" id="635003"/>
    <lineage>
        <taxon>Eukaryota</taxon>
        <taxon>Sar</taxon>
        <taxon>Stramenopiles</taxon>
        <taxon>Ochrophyta</taxon>
        <taxon>Bacillariophyta</taxon>
        <taxon>Bacillariophyceae</taxon>
        <taxon>Bacillariophycidae</taxon>
        <taxon>Bacillariales</taxon>
        <taxon>Bacillariaceae</taxon>
        <taxon>Fragilariopsis</taxon>
    </lineage>
</organism>
<dbReference type="GO" id="GO:0005524">
    <property type="term" value="F:ATP binding"/>
    <property type="evidence" value="ECO:0007669"/>
    <property type="project" value="UniProtKB-KW"/>
</dbReference>
<dbReference type="OrthoDB" id="5857104at2759"/>
<dbReference type="PROSITE" id="PS00598">
    <property type="entry name" value="CHROMO_1"/>
    <property type="match status" value="1"/>
</dbReference>
<dbReference type="Proteomes" id="UP000095751">
    <property type="component" value="Unassembled WGS sequence"/>
</dbReference>
<evidence type="ECO:0000256" key="6">
    <source>
        <dbReference type="ARBA" id="ARBA00023015"/>
    </source>
</evidence>
<keyword evidence="13" id="KW-1185">Reference proteome</keyword>
<dbReference type="GO" id="GO:0016887">
    <property type="term" value="F:ATP hydrolysis activity"/>
    <property type="evidence" value="ECO:0007669"/>
    <property type="project" value="TreeGrafter"/>
</dbReference>
<dbReference type="InParanoid" id="A0A1E7EUS8"/>
<dbReference type="Gene3D" id="3.40.50.300">
    <property type="entry name" value="P-loop containing nucleotide triphosphate hydrolases"/>
    <property type="match status" value="1"/>
</dbReference>
<dbReference type="InterPro" id="IPR001650">
    <property type="entry name" value="Helicase_C-like"/>
</dbReference>
<proteinExistence type="predicted"/>
<dbReference type="GO" id="GO:0003682">
    <property type="term" value="F:chromatin binding"/>
    <property type="evidence" value="ECO:0007669"/>
    <property type="project" value="TreeGrafter"/>
</dbReference>
<gene>
    <name evidence="12" type="ORF">FRACYDRAFT_156509</name>
</gene>
<dbReference type="PANTHER" id="PTHR45623">
    <property type="entry name" value="CHROMODOMAIN-HELICASE-DNA-BINDING PROTEIN 3-RELATED-RELATED"/>
    <property type="match status" value="1"/>
</dbReference>
<dbReference type="Gene3D" id="2.40.50.40">
    <property type="match status" value="1"/>
</dbReference>
<dbReference type="InterPro" id="IPR000330">
    <property type="entry name" value="SNF2_N"/>
</dbReference>
<dbReference type="EMBL" id="KV784375">
    <property type="protein sequence ID" value="OEU09616.1"/>
    <property type="molecule type" value="Genomic_DNA"/>
</dbReference>
<dbReference type="GO" id="GO:0005634">
    <property type="term" value="C:nucleus"/>
    <property type="evidence" value="ECO:0007669"/>
    <property type="project" value="UniProtKB-SubCell"/>
</dbReference>
<dbReference type="PROSITE" id="PS50013">
    <property type="entry name" value="CHROMO_2"/>
    <property type="match status" value="1"/>
</dbReference>
<evidence type="ECO:0000313" key="13">
    <source>
        <dbReference type="Proteomes" id="UP000095751"/>
    </source>
</evidence>
<keyword evidence="4" id="KW-0378">Hydrolase</keyword>
<dbReference type="PROSITE" id="PS51194">
    <property type="entry name" value="HELICASE_CTER"/>
    <property type="match status" value="1"/>
</dbReference>
<dbReference type="Pfam" id="PF00271">
    <property type="entry name" value="Helicase_C"/>
    <property type="match status" value="1"/>
</dbReference>
<evidence type="ECO:0000256" key="2">
    <source>
        <dbReference type="ARBA" id="ARBA00022737"/>
    </source>
</evidence>
<evidence type="ECO:0000313" key="12">
    <source>
        <dbReference type="EMBL" id="OEU09616.1"/>
    </source>
</evidence>
<keyword evidence="8" id="KW-0539">Nucleus</keyword>
<dbReference type="SUPFAM" id="SSF52540">
    <property type="entry name" value="P-loop containing nucleoside triphosphate hydrolases"/>
    <property type="match status" value="2"/>
</dbReference>
<dbReference type="GO" id="GO:0042393">
    <property type="term" value="F:histone binding"/>
    <property type="evidence" value="ECO:0007669"/>
    <property type="project" value="TreeGrafter"/>
</dbReference>
<name>A0A1E7EUS8_9STRA</name>
<dbReference type="PROSITE" id="PS51192">
    <property type="entry name" value="HELICASE_ATP_BIND_1"/>
    <property type="match status" value="1"/>
</dbReference>
<dbReference type="Pfam" id="PF00176">
    <property type="entry name" value="SNF2-rel_dom"/>
    <property type="match status" value="1"/>
</dbReference>
<dbReference type="InterPro" id="IPR049730">
    <property type="entry name" value="SNF2/RAD54-like_C"/>
</dbReference>
<keyword evidence="7" id="KW-0804">Transcription</keyword>
<reference evidence="12 13" key="1">
    <citation type="submission" date="2016-09" db="EMBL/GenBank/DDBJ databases">
        <title>Extensive genetic diversity and differential bi-allelic expression allows diatom success in the polar Southern Ocean.</title>
        <authorList>
            <consortium name="DOE Joint Genome Institute"/>
            <person name="Mock T."/>
            <person name="Otillar R.P."/>
            <person name="Strauss J."/>
            <person name="Dupont C."/>
            <person name="Frickenhaus S."/>
            <person name="Maumus F."/>
            <person name="Mcmullan M."/>
            <person name="Sanges R."/>
            <person name="Schmutz J."/>
            <person name="Toseland A."/>
            <person name="Valas R."/>
            <person name="Veluchamy A."/>
            <person name="Ward B.J."/>
            <person name="Allen A."/>
            <person name="Barry K."/>
            <person name="Falciatore A."/>
            <person name="Ferrante M."/>
            <person name="Fortunato A.E."/>
            <person name="Gloeckner G."/>
            <person name="Gruber A."/>
            <person name="Hipkin R."/>
            <person name="Janech M."/>
            <person name="Kroth P."/>
            <person name="Leese F."/>
            <person name="Lindquist E."/>
            <person name="Lyon B.R."/>
            <person name="Martin J."/>
            <person name="Mayer C."/>
            <person name="Parker M."/>
            <person name="Quesneville H."/>
            <person name="Raymond J."/>
            <person name="Uhlig C."/>
            <person name="Valentin K.U."/>
            <person name="Worden A.Z."/>
            <person name="Armbrust E.V."/>
            <person name="Bowler C."/>
            <person name="Green B."/>
            <person name="Moulton V."/>
            <person name="Van Oosterhout C."/>
            <person name="Grigoriev I."/>
        </authorList>
    </citation>
    <scope>NUCLEOTIDE SEQUENCE [LARGE SCALE GENOMIC DNA]</scope>
    <source>
        <strain evidence="12 13">CCMP1102</strain>
    </source>
</reference>
<comment type="subcellular location">
    <subcellularLocation>
        <location evidence="1">Nucleus</location>
    </subcellularLocation>
</comment>
<dbReference type="InterPro" id="IPR000953">
    <property type="entry name" value="Chromo/chromo_shadow_dom"/>
</dbReference>